<organism evidence="2 3">
    <name type="scientific">Ralstonia phage RSJ2</name>
    <dbReference type="NCBI Taxonomy" id="1481785"/>
    <lineage>
        <taxon>Viruses</taxon>
        <taxon>Duplodnaviria</taxon>
        <taxon>Heunggongvirae</taxon>
        <taxon>Uroviricota</taxon>
        <taxon>Caudoviricetes</taxon>
        <taxon>Autographivirales</taxon>
        <taxon>Autonotataviridae</taxon>
        <taxon>Risjevirus</taxon>
        <taxon>Risjevirus RSJ2</taxon>
    </lineage>
</organism>
<dbReference type="Pfam" id="PF13155">
    <property type="entry name" value="Toprim_2"/>
    <property type="match status" value="1"/>
</dbReference>
<evidence type="ECO:0000313" key="2">
    <source>
        <dbReference type="EMBL" id="BAP15821.1"/>
    </source>
</evidence>
<accession>A0A068Q5Q7</accession>
<proteinExistence type="predicted"/>
<dbReference type="EMBL" id="AB920995">
    <property type="protein sequence ID" value="BAP15821.1"/>
    <property type="molecule type" value="Genomic_DNA"/>
</dbReference>
<dbReference type="InterPro" id="IPR034154">
    <property type="entry name" value="TOPRIM_DnaG/twinkle"/>
</dbReference>
<dbReference type="OrthoDB" id="5323at10239"/>
<dbReference type="RefSeq" id="YP_009216553.1">
    <property type="nucleotide sequence ID" value="NC_028988.1"/>
</dbReference>
<dbReference type="KEGG" id="vg:26642936"/>
<protein>
    <submittedName>
        <fullName evidence="2">Putative DNA primase</fullName>
    </submittedName>
</protein>
<dbReference type="GeneID" id="26642936"/>
<name>A0A068Q5Q7_9CAUD</name>
<feature type="region of interest" description="Disordered" evidence="1">
    <location>
        <begin position="1"/>
        <end position="24"/>
    </location>
</feature>
<dbReference type="SUPFAM" id="SSF56731">
    <property type="entry name" value="DNA primase core"/>
    <property type="match status" value="1"/>
</dbReference>
<evidence type="ECO:0000256" key="1">
    <source>
        <dbReference type="SAM" id="MobiDB-lite"/>
    </source>
</evidence>
<dbReference type="Gene3D" id="3.40.1360.10">
    <property type="match status" value="1"/>
</dbReference>
<dbReference type="Proteomes" id="UP000027493">
    <property type="component" value="Segment"/>
</dbReference>
<dbReference type="CDD" id="cd01029">
    <property type="entry name" value="TOPRIM_primases"/>
    <property type="match status" value="1"/>
</dbReference>
<reference evidence="2 3" key="1">
    <citation type="submission" date="2014-03" db="EMBL/GenBank/DDBJ databases">
        <title>Isolation and characterization of bacteriophages infecting R. solanacearum from Thailand.</title>
        <authorList>
            <person name="Narulita E."/>
            <person name="Kawasaki T."/>
            <person name="Fujie M."/>
            <person name="Yamada T."/>
        </authorList>
    </citation>
    <scope>NUCLEOTIDE SEQUENCE [LARGE SCALE GENOMIC DNA]</scope>
</reference>
<sequence>MLDPKSWLDRAQALPEGTKRRTTHDCGDGTPLLIECKPDGWSAWCHRCDDKGWQSRQLTLSEKLARITRQNASDEATRHVQGLPLPRVATPRDWPLEARVWLYKAGFSNDDISTLGVYWHEPTQRVVLPLYGPDGELVYWQARDPFWKRGAQRPKYLNPSVNKARLVAKYGSGPCIVLTEDILSAYKVGKTTESWSLMGTALKPWTAHELIESRKPIITWLDPDEPGQAAARHVRNGLRRFGVDVHNLVTPKDPKLHWRSEIEHYLKEYL</sequence>
<keyword evidence="3" id="KW-1185">Reference proteome</keyword>
<evidence type="ECO:0000313" key="3">
    <source>
        <dbReference type="Proteomes" id="UP000027493"/>
    </source>
</evidence>